<evidence type="ECO:0000256" key="3">
    <source>
        <dbReference type="ARBA" id="ARBA00012350"/>
    </source>
</evidence>
<evidence type="ECO:0000256" key="2">
    <source>
        <dbReference type="ARBA" id="ARBA00009699"/>
    </source>
</evidence>
<feature type="chain" id="PRO_5007293374" description="Mannan endo-1,6-alpha-mannosidase" evidence="9">
    <location>
        <begin position="26"/>
        <end position="452"/>
    </location>
</feature>
<dbReference type="GO" id="GO:0009272">
    <property type="term" value="P:fungal-type cell wall biogenesis"/>
    <property type="evidence" value="ECO:0007669"/>
    <property type="project" value="TreeGrafter"/>
</dbReference>
<dbReference type="PANTHER" id="PTHR12145">
    <property type="entry name" value="MANNAN ENDO-1,6-ALPHA-MANNOSIDASE DCW1"/>
    <property type="match status" value="1"/>
</dbReference>
<dbReference type="AlphaFoldDB" id="A0A136J1Z9"/>
<dbReference type="SUPFAM" id="SSF48208">
    <property type="entry name" value="Six-hairpin glycosidases"/>
    <property type="match status" value="1"/>
</dbReference>
<evidence type="ECO:0000313" key="10">
    <source>
        <dbReference type="EMBL" id="KXJ91175.1"/>
    </source>
</evidence>
<dbReference type="EC" id="3.2.1.101" evidence="3 8"/>
<sequence>MKHSSSPSSWSAALLQLTSIFQGSAQQPTPADAIDIDVDNQTSVSAAAAQIAQGFYTTYHNASSTAGHFNQPEPWFWWLSGSGWNALLDFMVYNTAGDAEDNERYRTGLFAAYSENLGPRNDFAPPEQKNWEANDDQMYWAVTSLYNGQPDHPNCTDTPPSWLEISTNAFEAFARRWRADSDTCGGGLRWQFRPGAPGYDYKNAVTNGGFFQVASRLARFTGNETYAAWADAVYGWSAAVGLVSVESDGDDDFIHVFDGTSDGEMRNCSGVNHVEWSYNIATYMHGAANMYAYHVLHKGNETAGLKMWERRSQSFVAGAAEAFFTPTGRGSGTTGPAAVMYEQECEQTPGGCSTDQTSFKSSLGRWMGKTALLVPSVRASVVGLLRGSARAAAASCQRGSGEAPLVCGQSWTRGDFDGRSDFGAHLSALEVVQSLLVLDAPPLLVQSRSAQV</sequence>
<keyword evidence="4 9" id="KW-0732">Signal</keyword>
<comment type="similarity">
    <text evidence="2 8">Belongs to the glycosyl hydrolase 76 family.</text>
</comment>
<evidence type="ECO:0000256" key="8">
    <source>
        <dbReference type="PIRNR" id="PIRNR016302"/>
    </source>
</evidence>
<dbReference type="PANTHER" id="PTHR12145:SF36">
    <property type="entry name" value="MANNAN ENDO-1,6-ALPHA-MANNOSIDASE DCW1"/>
    <property type="match status" value="1"/>
</dbReference>
<organism evidence="10 11">
    <name type="scientific">Microdochium bolleyi</name>
    <dbReference type="NCBI Taxonomy" id="196109"/>
    <lineage>
        <taxon>Eukaryota</taxon>
        <taxon>Fungi</taxon>
        <taxon>Dikarya</taxon>
        <taxon>Ascomycota</taxon>
        <taxon>Pezizomycotina</taxon>
        <taxon>Sordariomycetes</taxon>
        <taxon>Xylariomycetidae</taxon>
        <taxon>Xylariales</taxon>
        <taxon>Microdochiaceae</taxon>
        <taxon>Microdochium</taxon>
    </lineage>
</organism>
<evidence type="ECO:0000256" key="4">
    <source>
        <dbReference type="ARBA" id="ARBA00022729"/>
    </source>
</evidence>
<dbReference type="STRING" id="196109.A0A136J1Z9"/>
<feature type="signal peptide" evidence="9">
    <location>
        <begin position="1"/>
        <end position="25"/>
    </location>
</feature>
<keyword evidence="11" id="KW-1185">Reference proteome</keyword>
<dbReference type="GO" id="GO:0008496">
    <property type="term" value="F:mannan endo-1,6-alpha-mannosidase activity"/>
    <property type="evidence" value="ECO:0007669"/>
    <property type="project" value="UniProtKB-UniRule"/>
</dbReference>
<evidence type="ECO:0000256" key="9">
    <source>
        <dbReference type="SAM" id="SignalP"/>
    </source>
</evidence>
<evidence type="ECO:0000256" key="7">
    <source>
        <dbReference type="ARBA" id="ARBA00023295"/>
    </source>
</evidence>
<dbReference type="OrthoDB" id="4187847at2759"/>
<dbReference type="GO" id="GO:0016052">
    <property type="term" value="P:carbohydrate catabolic process"/>
    <property type="evidence" value="ECO:0007669"/>
    <property type="project" value="InterPro"/>
</dbReference>
<dbReference type="InterPro" id="IPR014480">
    <property type="entry name" value="Mannan-1_6-alpha_mannosidase"/>
</dbReference>
<dbReference type="EMBL" id="KQ964251">
    <property type="protein sequence ID" value="KXJ91175.1"/>
    <property type="molecule type" value="Genomic_DNA"/>
</dbReference>
<dbReference type="InterPro" id="IPR008928">
    <property type="entry name" value="6-hairpin_glycosidase_sf"/>
</dbReference>
<accession>A0A136J1Z9</accession>
<keyword evidence="5 8" id="KW-0378">Hydrolase</keyword>
<reference evidence="11" key="1">
    <citation type="submission" date="2016-02" db="EMBL/GenBank/DDBJ databases">
        <title>Draft genome sequence of Microdochium bolleyi, a fungal endophyte of beachgrass.</title>
        <authorList>
            <consortium name="DOE Joint Genome Institute"/>
            <person name="David A.S."/>
            <person name="May G."/>
            <person name="Haridas S."/>
            <person name="Lim J."/>
            <person name="Wang M."/>
            <person name="Labutti K."/>
            <person name="Lipzen A."/>
            <person name="Barry K."/>
            <person name="Grigoriev I.V."/>
        </authorList>
    </citation>
    <scope>NUCLEOTIDE SEQUENCE [LARGE SCALE GENOMIC DNA]</scope>
    <source>
        <strain evidence="11">J235TASD1</strain>
    </source>
</reference>
<comment type="catalytic activity">
    <reaction evidence="1 8">
        <text>Random hydrolysis of (1-&gt;6)-alpha-D-mannosidic linkages in unbranched (1-&gt;6)-mannans.</text>
        <dbReference type="EC" id="3.2.1.101"/>
    </reaction>
</comment>
<evidence type="ECO:0000256" key="1">
    <source>
        <dbReference type="ARBA" id="ARBA00001452"/>
    </source>
</evidence>
<dbReference type="PIRSF" id="PIRSF016302">
    <property type="entry name" value="Man_a_manosd"/>
    <property type="match status" value="1"/>
</dbReference>
<dbReference type="Pfam" id="PF03663">
    <property type="entry name" value="Glyco_hydro_76"/>
    <property type="match status" value="1"/>
</dbReference>
<keyword evidence="7 8" id="KW-0326">Glycosidase</keyword>
<evidence type="ECO:0000313" key="11">
    <source>
        <dbReference type="Proteomes" id="UP000070501"/>
    </source>
</evidence>
<dbReference type="Gene3D" id="1.50.10.20">
    <property type="match status" value="1"/>
</dbReference>
<dbReference type="InParanoid" id="A0A136J1Z9"/>
<proteinExistence type="inferred from homology"/>
<protein>
    <recommendedName>
        <fullName evidence="3 8">Mannan endo-1,6-alpha-mannosidase</fullName>
        <ecNumber evidence="3 8">3.2.1.101</ecNumber>
    </recommendedName>
</protein>
<keyword evidence="6" id="KW-0325">Glycoprotein</keyword>
<name>A0A136J1Z9_9PEZI</name>
<evidence type="ECO:0000256" key="5">
    <source>
        <dbReference type="ARBA" id="ARBA00022801"/>
    </source>
</evidence>
<dbReference type="InterPro" id="IPR005198">
    <property type="entry name" value="Glyco_hydro_76"/>
</dbReference>
<dbReference type="Proteomes" id="UP000070501">
    <property type="component" value="Unassembled WGS sequence"/>
</dbReference>
<evidence type="ECO:0000256" key="6">
    <source>
        <dbReference type="ARBA" id="ARBA00023180"/>
    </source>
</evidence>
<gene>
    <name evidence="10" type="ORF">Micbo1qcDRAFT_226040</name>
</gene>